<protein>
    <submittedName>
        <fullName evidence="2">Uncharacterized protein</fullName>
    </submittedName>
</protein>
<evidence type="ECO:0000313" key="2">
    <source>
        <dbReference type="EMBL" id="KCW55880.1"/>
    </source>
</evidence>
<dbReference type="GO" id="GO:0048364">
    <property type="term" value="P:root development"/>
    <property type="evidence" value="ECO:0007669"/>
    <property type="project" value="InterPro"/>
</dbReference>
<sequence length="292" mass="32988">MADSLEISKTTGHSRSISLPSASHPLVTAVEQQLQRLRSSNATSSSAASSAPQKLGGLRDLYDCIDDWLQVPVTQQVLSHEPHRSSTEELLDGSVKLLDVCGNVKDVFSQTKECIQELESSFRRRRVGDPEKASEVETYIKSWKKLQKTVAKLLHHLKKMEKKNHLRRHSKREATLSILREAEEISFSVFESLLHVLLAPRKRSKPVSWSLVSNMMSPKRVSCDEKAGYDKIEGSDVELTDLKSAKDGNPQVYKVPKRMEALESSIREIEEDLECIFRRLVKTRAALLNIIN</sequence>
<proteinExistence type="predicted"/>
<dbReference type="PANTHER" id="PTHR33070">
    <property type="entry name" value="OS06G0725500 PROTEIN"/>
    <property type="match status" value="1"/>
</dbReference>
<dbReference type="eggNOG" id="ENOG502QUY1">
    <property type="taxonomic scope" value="Eukaryota"/>
</dbReference>
<feature type="region of interest" description="Disordered" evidence="1">
    <location>
        <begin position="1"/>
        <end position="22"/>
    </location>
</feature>
<accession>A0A059AR43</accession>
<dbReference type="AlphaFoldDB" id="A0A059AR43"/>
<organism evidence="2">
    <name type="scientific">Eucalyptus grandis</name>
    <name type="common">Flooded gum</name>
    <dbReference type="NCBI Taxonomy" id="71139"/>
    <lineage>
        <taxon>Eukaryota</taxon>
        <taxon>Viridiplantae</taxon>
        <taxon>Streptophyta</taxon>
        <taxon>Embryophyta</taxon>
        <taxon>Tracheophyta</taxon>
        <taxon>Spermatophyta</taxon>
        <taxon>Magnoliopsida</taxon>
        <taxon>eudicotyledons</taxon>
        <taxon>Gunneridae</taxon>
        <taxon>Pentapetalae</taxon>
        <taxon>rosids</taxon>
        <taxon>malvids</taxon>
        <taxon>Myrtales</taxon>
        <taxon>Myrtaceae</taxon>
        <taxon>Myrtoideae</taxon>
        <taxon>Eucalypteae</taxon>
        <taxon>Eucalyptus</taxon>
    </lineage>
</organism>
<reference evidence="2" key="1">
    <citation type="submission" date="2013-07" db="EMBL/GenBank/DDBJ databases">
        <title>The genome of Eucalyptus grandis.</title>
        <authorList>
            <person name="Schmutz J."/>
            <person name="Hayes R."/>
            <person name="Myburg A."/>
            <person name="Tuskan G."/>
            <person name="Grattapaglia D."/>
            <person name="Rokhsar D.S."/>
        </authorList>
    </citation>
    <scope>NUCLEOTIDE SEQUENCE</scope>
    <source>
        <tissue evidence="2">Leaf extractions</tissue>
    </source>
</reference>
<evidence type="ECO:0000256" key="1">
    <source>
        <dbReference type="SAM" id="MobiDB-lite"/>
    </source>
</evidence>
<dbReference type="GO" id="GO:0048367">
    <property type="term" value="P:shoot system development"/>
    <property type="evidence" value="ECO:0007669"/>
    <property type="project" value="InterPro"/>
</dbReference>
<dbReference type="PANTHER" id="PTHR33070:SF115">
    <property type="entry name" value="T23E18.15"/>
    <property type="match status" value="1"/>
</dbReference>
<gene>
    <name evidence="2" type="ORF">EUGRSUZ_I01687</name>
</gene>
<dbReference type="OMA" id="RCELAMV"/>
<dbReference type="InParanoid" id="A0A059AR43"/>
<dbReference type="STRING" id="71139.A0A059AR43"/>
<name>A0A059AR43_EUCGR</name>
<dbReference type="EMBL" id="KK198761">
    <property type="protein sequence ID" value="KCW55880.1"/>
    <property type="molecule type" value="Genomic_DNA"/>
</dbReference>
<dbReference type="Gramene" id="KCW55880">
    <property type="protein sequence ID" value="KCW55880"/>
    <property type="gene ID" value="EUGRSUZ_I01687"/>
</dbReference>
<dbReference type="Pfam" id="PF03087">
    <property type="entry name" value="BPS1"/>
    <property type="match status" value="1"/>
</dbReference>
<feature type="compositionally biased region" description="Polar residues" evidence="1">
    <location>
        <begin position="7"/>
        <end position="21"/>
    </location>
</feature>
<dbReference type="InterPro" id="IPR004320">
    <property type="entry name" value="BPS1_pln"/>
</dbReference>